<protein>
    <submittedName>
        <fullName evidence="1">Uncharacterized protein</fullName>
    </submittedName>
</protein>
<keyword evidence="2" id="KW-1185">Reference proteome</keyword>
<organism evidence="1 2">
    <name type="scientific">Mycena venus</name>
    <dbReference type="NCBI Taxonomy" id="2733690"/>
    <lineage>
        <taxon>Eukaryota</taxon>
        <taxon>Fungi</taxon>
        <taxon>Dikarya</taxon>
        <taxon>Basidiomycota</taxon>
        <taxon>Agaricomycotina</taxon>
        <taxon>Agaricomycetes</taxon>
        <taxon>Agaricomycetidae</taxon>
        <taxon>Agaricales</taxon>
        <taxon>Marasmiineae</taxon>
        <taxon>Mycenaceae</taxon>
        <taxon>Mycena</taxon>
    </lineage>
</organism>
<dbReference type="AlphaFoldDB" id="A0A8H6Z0P2"/>
<reference evidence="1" key="1">
    <citation type="submission" date="2020-05" db="EMBL/GenBank/DDBJ databases">
        <title>Mycena genomes resolve the evolution of fungal bioluminescence.</title>
        <authorList>
            <person name="Tsai I.J."/>
        </authorList>
    </citation>
    <scope>NUCLEOTIDE SEQUENCE</scope>
    <source>
        <strain evidence="1">CCC161011</strain>
    </source>
</reference>
<dbReference type="OrthoDB" id="3028440at2759"/>
<proteinExistence type="predicted"/>
<comment type="caution">
    <text evidence="1">The sequence shown here is derived from an EMBL/GenBank/DDBJ whole genome shotgun (WGS) entry which is preliminary data.</text>
</comment>
<gene>
    <name evidence="1" type="ORF">MVEN_00171400</name>
</gene>
<sequence>MNDPAAIIAQDWANPTTRKLIHVYPEIPKDGIIRKIWHARKWRTNMDLDTLSPMYDAGDRHYYVNEVLRLKNGLFVIPIRWVLFRGKVHADVFSISFDDKARLFPCLMLNLQSEWDNLGKCHCPRW</sequence>
<dbReference type="Proteomes" id="UP000620124">
    <property type="component" value="Unassembled WGS sequence"/>
</dbReference>
<evidence type="ECO:0000313" key="2">
    <source>
        <dbReference type="Proteomes" id="UP000620124"/>
    </source>
</evidence>
<accession>A0A8H6Z0P2</accession>
<name>A0A8H6Z0P2_9AGAR</name>
<evidence type="ECO:0000313" key="1">
    <source>
        <dbReference type="EMBL" id="KAF7368482.1"/>
    </source>
</evidence>
<dbReference type="EMBL" id="JACAZI010000002">
    <property type="protein sequence ID" value="KAF7368482.1"/>
    <property type="molecule type" value="Genomic_DNA"/>
</dbReference>